<dbReference type="EMBL" id="LVKB01000614">
    <property type="protein sequence ID" value="ORD95206.1"/>
    <property type="molecule type" value="Genomic_DNA"/>
</dbReference>
<accession>A0A1X0Q622</accession>
<dbReference type="InterPro" id="IPR012340">
    <property type="entry name" value="NA-bd_OB-fold"/>
</dbReference>
<organism evidence="1 2">
    <name type="scientific">Hepatospora eriocheir</name>
    <dbReference type="NCBI Taxonomy" id="1081669"/>
    <lineage>
        <taxon>Eukaryota</taxon>
        <taxon>Fungi</taxon>
        <taxon>Fungi incertae sedis</taxon>
        <taxon>Microsporidia</taxon>
        <taxon>Hepatosporidae</taxon>
        <taxon>Hepatospora</taxon>
    </lineage>
</organism>
<dbReference type="VEuPathDB" id="MicrosporidiaDB:HERIO_2631"/>
<gene>
    <name evidence="1" type="ORF">HERIO_2631</name>
</gene>
<name>A0A1X0Q622_9MICR</name>
<evidence type="ECO:0000313" key="1">
    <source>
        <dbReference type="EMBL" id="ORD95206.1"/>
    </source>
</evidence>
<reference evidence="1 2" key="1">
    <citation type="journal article" date="2017" name="Environ. Microbiol.">
        <title>Decay of the glycolytic pathway and adaptation to intranuclear parasitism within Enterocytozoonidae microsporidia.</title>
        <authorList>
            <person name="Wiredu Boakye D."/>
            <person name="Jaroenlak P."/>
            <person name="Prachumwat A."/>
            <person name="Williams T.A."/>
            <person name="Bateman K.S."/>
            <person name="Itsathitphaisarn O."/>
            <person name="Sritunyalucksana K."/>
            <person name="Paszkiewicz K.H."/>
            <person name="Moore K.A."/>
            <person name="Stentiford G.D."/>
            <person name="Williams B.A."/>
        </authorList>
    </citation>
    <scope>NUCLEOTIDE SEQUENCE [LARGE SCALE GENOMIC DNA]</scope>
    <source>
        <strain evidence="1 2">GB1</strain>
    </source>
</reference>
<comment type="caution">
    <text evidence="1">The sequence shown here is derived from an EMBL/GenBank/DDBJ whole genome shotgun (WGS) entry which is preliminary data.</text>
</comment>
<protein>
    <submittedName>
        <fullName evidence="1">Uncharacterized protein</fullName>
    </submittedName>
</protein>
<proteinExistence type="predicted"/>
<dbReference type="Proteomes" id="UP000192356">
    <property type="component" value="Unassembled WGS sequence"/>
</dbReference>
<evidence type="ECO:0000313" key="2">
    <source>
        <dbReference type="Proteomes" id="UP000192356"/>
    </source>
</evidence>
<keyword evidence="2" id="KW-1185">Reference proteome</keyword>
<dbReference type="SUPFAM" id="SSF50249">
    <property type="entry name" value="Nucleic acid-binding proteins"/>
    <property type="match status" value="1"/>
</dbReference>
<sequence length="69" mass="8368">MKFKGNWDLKEFLVHIFTPRTIYSFYLQKMVCCEGIVTSVSHVRFELIQMFTMMKLNISFWKKNIEIVQ</sequence>
<dbReference type="AlphaFoldDB" id="A0A1X0Q622"/>